<dbReference type="Proteomes" id="UP000682733">
    <property type="component" value="Unassembled WGS sequence"/>
</dbReference>
<comment type="caution">
    <text evidence="2">The sequence shown here is derived from an EMBL/GenBank/DDBJ whole genome shotgun (WGS) entry which is preliminary data.</text>
</comment>
<reference evidence="2" key="1">
    <citation type="submission" date="2021-02" db="EMBL/GenBank/DDBJ databases">
        <authorList>
            <person name="Nowell W R."/>
        </authorList>
    </citation>
    <scope>NUCLEOTIDE SEQUENCE</scope>
</reference>
<proteinExistence type="predicted"/>
<dbReference type="AlphaFoldDB" id="A0A8S2N4F7"/>
<organism evidence="2 3">
    <name type="scientific">Didymodactylos carnosus</name>
    <dbReference type="NCBI Taxonomy" id="1234261"/>
    <lineage>
        <taxon>Eukaryota</taxon>
        <taxon>Metazoa</taxon>
        <taxon>Spiralia</taxon>
        <taxon>Gnathifera</taxon>
        <taxon>Rotifera</taxon>
        <taxon>Eurotatoria</taxon>
        <taxon>Bdelloidea</taxon>
        <taxon>Philodinida</taxon>
        <taxon>Philodinidae</taxon>
        <taxon>Didymodactylos</taxon>
    </lineage>
</organism>
<dbReference type="Proteomes" id="UP000677228">
    <property type="component" value="Unassembled WGS sequence"/>
</dbReference>
<dbReference type="EMBL" id="CAJNOK010012467">
    <property type="protein sequence ID" value="CAF1164090.1"/>
    <property type="molecule type" value="Genomic_DNA"/>
</dbReference>
<protein>
    <submittedName>
        <fullName evidence="2">Uncharacterized protein</fullName>
    </submittedName>
</protein>
<evidence type="ECO:0000313" key="2">
    <source>
        <dbReference type="EMBL" id="CAF3975735.1"/>
    </source>
</evidence>
<name>A0A8S2N4F7_9BILA</name>
<evidence type="ECO:0000313" key="3">
    <source>
        <dbReference type="Proteomes" id="UP000682733"/>
    </source>
</evidence>
<sequence length="111" mass="12317">MDLGWIVLDLFRLDGLDSEEEALLHRPRHLQSQKILKDQAIQDEVQLPTSVEANEDLQDEVSDTNQSSSFTSKNVAVVDQLLYIPGNSTISNLLIDLSFSSNTVDNPSSSD</sequence>
<dbReference type="EMBL" id="CAJOBA010033991">
    <property type="protein sequence ID" value="CAF3975735.1"/>
    <property type="molecule type" value="Genomic_DNA"/>
</dbReference>
<gene>
    <name evidence="1" type="ORF">OVA965_LOCUS22239</name>
    <name evidence="2" type="ORF">TMI583_LOCUS22954</name>
</gene>
<accession>A0A8S2N4F7</accession>
<evidence type="ECO:0000313" key="1">
    <source>
        <dbReference type="EMBL" id="CAF1164090.1"/>
    </source>
</evidence>